<evidence type="ECO:0000313" key="1">
    <source>
        <dbReference type="EMBL" id="CRL31552.1"/>
    </source>
</evidence>
<dbReference type="Proteomes" id="UP000053732">
    <property type="component" value="Unassembled WGS sequence"/>
</dbReference>
<dbReference type="EMBL" id="HG793313">
    <property type="protein sequence ID" value="CRL31552.1"/>
    <property type="molecule type" value="Genomic_DNA"/>
</dbReference>
<accession>A0A0G4PZE3</accession>
<proteinExistence type="predicted"/>
<evidence type="ECO:0000313" key="2">
    <source>
        <dbReference type="Proteomes" id="UP000053732"/>
    </source>
</evidence>
<organism evidence="1 2">
    <name type="scientific">Penicillium camemberti (strain FM 013)</name>
    <dbReference type="NCBI Taxonomy" id="1429867"/>
    <lineage>
        <taxon>Eukaryota</taxon>
        <taxon>Fungi</taxon>
        <taxon>Dikarya</taxon>
        <taxon>Ascomycota</taxon>
        <taxon>Pezizomycotina</taxon>
        <taxon>Eurotiomycetes</taxon>
        <taxon>Eurotiomycetidae</taxon>
        <taxon>Eurotiales</taxon>
        <taxon>Aspergillaceae</taxon>
        <taxon>Penicillium</taxon>
    </lineage>
</organism>
<dbReference type="STRING" id="1429867.A0A0G4PZE3"/>
<name>A0A0G4PZE3_PENC3</name>
<reference evidence="1 2" key="1">
    <citation type="journal article" date="2014" name="Nat. Commun.">
        <title>Multiple recent horizontal transfers of a large genomic region in cheese making fungi.</title>
        <authorList>
            <person name="Cheeseman K."/>
            <person name="Ropars J."/>
            <person name="Renault P."/>
            <person name="Dupont J."/>
            <person name="Gouzy J."/>
            <person name="Branca A."/>
            <person name="Abraham A.L."/>
            <person name="Ceppi M."/>
            <person name="Conseiller E."/>
            <person name="Debuchy R."/>
            <person name="Malagnac F."/>
            <person name="Goarin A."/>
            <person name="Silar P."/>
            <person name="Lacoste S."/>
            <person name="Sallet E."/>
            <person name="Bensimon A."/>
            <person name="Giraud T."/>
            <person name="Brygoo Y."/>
        </authorList>
    </citation>
    <scope>NUCLEOTIDE SEQUENCE [LARGE SCALE GENOMIC DNA]</scope>
    <source>
        <strain evidence="2">FM 013</strain>
    </source>
</reference>
<dbReference type="SUPFAM" id="SSF56112">
    <property type="entry name" value="Protein kinase-like (PK-like)"/>
    <property type="match status" value="1"/>
</dbReference>
<dbReference type="GO" id="GO:0016301">
    <property type="term" value="F:kinase activity"/>
    <property type="evidence" value="ECO:0007669"/>
    <property type="project" value="UniProtKB-KW"/>
</dbReference>
<dbReference type="InterPro" id="IPR011009">
    <property type="entry name" value="Kinase-like_dom_sf"/>
</dbReference>
<keyword evidence="2" id="KW-1185">Reference proteome</keyword>
<keyword evidence="1" id="KW-0808">Transferase</keyword>
<gene>
    <name evidence="1" type="ORF">PCAMFM013_S4Jg000074</name>
</gene>
<protein>
    <submittedName>
        <fullName evidence="1">Protein kinase-like domain</fullName>
    </submittedName>
</protein>
<sequence>MVVAALTRCWSHRSCEWSLHGHGNKILKKLSFEQCGHLSIRIEFLISSRLRFIMADSLFSYVLNPREHRPVIMSSNLPKDNMICDLGTIKAQYQLPISMSAPTTRESYTAATTNLTGPHRRGRLKVVTGPPKSLCLPHLCGLENIASVLIVRQESPWDTYRKVITYENAGKVTIATRRTRPSRMVAIRTYGKDNARRLIYRFGRLEHRNVLSLHECYMHEDLASFLVDDLPLTLAHVVAFPSVYPSETELGSIICQILDGACYLSSFGLAHQSLACGDVLFGIDGIIKIASLDLYIDCTPKQSEIAYIAALPSIMMRLMQKNGKDQGLVGVNDLERWPIDSAAVEILSATETAESIRSLRNQPLLAEKHRPNDDLVVLARAALLSTSLNCIYDPGSKKC</sequence>
<keyword evidence="1" id="KW-0418">Kinase</keyword>
<dbReference type="AlphaFoldDB" id="A0A0G4PZE3"/>
<dbReference type="Gene3D" id="1.10.510.10">
    <property type="entry name" value="Transferase(Phosphotransferase) domain 1"/>
    <property type="match status" value="1"/>
</dbReference>